<dbReference type="GO" id="GO:0004869">
    <property type="term" value="F:cysteine-type endopeptidase inhibitor activity"/>
    <property type="evidence" value="ECO:0007669"/>
    <property type="project" value="UniProtKB-KW"/>
</dbReference>
<dbReference type="GO" id="GO:0005829">
    <property type="term" value="C:cytosol"/>
    <property type="evidence" value="ECO:0007669"/>
    <property type="project" value="TreeGrafter"/>
</dbReference>
<evidence type="ECO:0000313" key="11">
    <source>
        <dbReference type="Proteomes" id="UP000472276"/>
    </source>
</evidence>
<evidence type="ECO:0000256" key="1">
    <source>
        <dbReference type="ARBA" id="ARBA00004496"/>
    </source>
</evidence>
<reference evidence="10" key="2">
    <citation type="submission" date="2025-08" db="UniProtKB">
        <authorList>
            <consortium name="Ensembl"/>
        </authorList>
    </citation>
    <scope>IDENTIFICATION</scope>
</reference>
<evidence type="ECO:0000256" key="5">
    <source>
        <dbReference type="ARBA" id="ARBA00022704"/>
    </source>
</evidence>
<dbReference type="Pfam" id="PF00031">
    <property type="entry name" value="Cystatin"/>
    <property type="match status" value="1"/>
</dbReference>
<dbReference type="PANTHER" id="PTHR11414">
    <property type="entry name" value="CYSTATIN FAMILY MEMBER"/>
    <property type="match status" value="1"/>
</dbReference>
<reference evidence="10" key="3">
    <citation type="submission" date="2025-09" db="UniProtKB">
        <authorList>
            <consortium name="Ensembl"/>
        </authorList>
    </citation>
    <scope>IDENTIFICATION</scope>
</reference>
<keyword evidence="4" id="KW-0646">Protease inhibitor</keyword>
<evidence type="ECO:0000256" key="6">
    <source>
        <dbReference type="ARBA" id="ARBA00022859"/>
    </source>
</evidence>
<reference evidence="11" key="1">
    <citation type="submission" date="2020-03" db="EMBL/GenBank/DDBJ databases">
        <title>Evolution of repeat sequences and sex chromosomes of tilapia species revealed by chromosome-level genomes.</title>
        <authorList>
            <person name="Xu L."/>
            <person name="Tao W."/>
            <person name="Wang D."/>
            <person name="Zhou Q."/>
        </authorList>
    </citation>
    <scope>NUCLEOTIDE SEQUENCE [LARGE SCALE GENOMIC DNA]</scope>
    <source>
        <strain evidence="11">Israel</strain>
    </source>
</reference>
<keyword evidence="6" id="KW-0391">Immunity</keyword>
<dbReference type="Gene3D" id="3.10.450.10">
    <property type="match status" value="1"/>
</dbReference>
<name>A0AAZ1X904_OREAU</name>
<dbReference type="CDD" id="cd00042">
    <property type="entry name" value="CY"/>
    <property type="match status" value="1"/>
</dbReference>
<comment type="similarity">
    <text evidence="2">Belongs to the cystatin family.</text>
</comment>
<keyword evidence="3" id="KW-0963">Cytoplasm</keyword>
<feature type="domain" description="Cystatin" evidence="9">
    <location>
        <begin position="4"/>
        <end position="101"/>
    </location>
</feature>
<dbReference type="PRINTS" id="PR00295">
    <property type="entry name" value="STEFINA"/>
</dbReference>
<evidence type="ECO:0000256" key="7">
    <source>
        <dbReference type="ARBA" id="ARBA00040677"/>
    </source>
</evidence>
<dbReference type="InterPro" id="IPR046350">
    <property type="entry name" value="Cystatin_sf"/>
</dbReference>
<proteinExistence type="inferred from homology"/>
<protein>
    <recommendedName>
        <fullName evidence="7">Cystatin-B</fullName>
    </recommendedName>
    <alternativeName>
        <fullName evidence="8">Stefin-B</fullName>
    </alternativeName>
</protein>
<keyword evidence="5" id="KW-0789">Thiol protease inhibitor</keyword>
<evidence type="ECO:0000313" key="10">
    <source>
        <dbReference type="Ensembl" id="ENSOABP00000064119.1"/>
    </source>
</evidence>
<comment type="subcellular location">
    <subcellularLocation>
        <location evidence="1">Cytoplasm</location>
    </subcellularLocation>
</comment>
<dbReference type="SMART" id="SM00043">
    <property type="entry name" value="CY"/>
    <property type="match status" value="1"/>
</dbReference>
<sequence>MTDAKPGGWSDTKDATPEIQKICDEVKGQVEAKTKKKYEEFLAVKYRNQIVKGTKYAIKVHVGGPSYLHVDLFKSLPNNGEDIELIKVEENHTKDDPINAF</sequence>
<evidence type="ECO:0000256" key="2">
    <source>
        <dbReference type="ARBA" id="ARBA00009403"/>
    </source>
</evidence>
<evidence type="ECO:0000259" key="9">
    <source>
        <dbReference type="SMART" id="SM00043"/>
    </source>
</evidence>
<accession>A0AAZ1X904</accession>
<dbReference type="InterPro" id="IPR001713">
    <property type="entry name" value="Prot_inh_stefin"/>
</dbReference>
<dbReference type="AlphaFoldDB" id="A0AAZ1X904"/>
<dbReference type="GO" id="GO:0002376">
    <property type="term" value="P:immune system process"/>
    <property type="evidence" value="ECO:0007669"/>
    <property type="project" value="UniProtKB-KW"/>
</dbReference>
<gene>
    <name evidence="10" type="primary">CSTA</name>
</gene>
<dbReference type="GO" id="GO:0071220">
    <property type="term" value="P:cellular response to bacterial lipoprotein"/>
    <property type="evidence" value="ECO:0007669"/>
    <property type="project" value="UniProtKB-ARBA"/>
</dbReference>
<evidence type="ECO:0000256" key="8">
    <source>
        <dbReference type="ARBA" id="ARBA00041437"/>
    </source>
</evidence>
<dbReference type="PANTHER" id="PTHR11414:SF21">
    <property type="entry name" value="CYSTATIN 14A, TANDEM DUPLICATE 1-RELATED"/>
    <property type="match status" value="1"/>
</dbReference>
<dbReference type="SUPFAM" id="SSF54403">
    <property type="entry name" value="Cystatin/monellin"/>
    <property type="match status" value="1"/>
</dbReference>
<evidence type="ECO:0000256" key="4">
    <source>
        <dbReference type="ARBA" id="ARBA00022690"/>
    </source>
</evidence>
<evidence type="ECO:0000256" key="3">
    <source>
        <dbReference type="ARBA" id="ARBA00022490"/>
    </source>
</evidence>
<organism evidence="10 11">
    <name type="scientific">Oreochromis aureus</name>
    <name type="common">Israeli tilapia</name>
    <name type="synonym">Chromis aureus</name>
    <dbReference type="NCBI Taxonomy" id="47969"/>
    <lineage>
        <taxon>Eukaryota</taxon>
        <taxon>Metazoa</taxon>
        <taxon>Chordata</taxon>
        <taxon>Craniata</taxon>
        <taxon>Vertebrata</taxon>
        <taxon>Euteleostomi</taxon>
        <taxon>Actinopterygii</taxon>
        <taxon>Neopterygii</taxon>
        <taxon>Teleostei</taxon>
        <taxon>Neoteleostei</taxon>
        <taxon>Acanthomorphata</taxon>
        <taxon>Ovalentaria</taxon>
        <taxon>Cichlomorphae</taxon>
        <taxon>Cichliformes</taxon>
        <taxon>Cichlidae</taxon>
        <taxon>African cichlids</taxon>
        <taxon>Pseudocrenilabrinae</taxon>
        <taxon>Oreochromini</taxon>
        <taxon>Oreochromis</taxon>
    </lineage>
</organism>
<dbReference type="FunFam" id="3.10.450.10:FF:000001">
    <property type="entry name" value="Cystatin-A"/>
    <property type="match status" value="1"/>
</dbReference>
<keyword evidence="11" id="KW-1185">Reference proteome</keyword>
<dbReference type="Ensembl" id="ENSOABT00000068648.1">
    <property type="protein sequence ID" value="ENSOABP00000064119.1"/>
    <property type="gene ID" value="ENSOABG00000028343.1"/>
</dbReference>
<dbReference type="InterPro" id="IPR000010">
    <property type="entry name" value="Cystatin_dom"/>
</dbReference>
<dbReference type="Proteomes" id="UP000472276">
    <property type="component" value="Unassembled WGS sequence"/>
</dbReference>